<dbReference type="EMBL" id="JBHSFH010000007">
    <property type="protein sequence ID" value="MFC4495672.1"/>
    <property type="molecule type" value="Genomic_DNA"/>
</dbReference>
<comment type="similarity">
    <text evidence="1">Belongs to the universal stress protein A family.</text>
</comment>
<evidence type="ECO:0000313" key="4">
    <source>
        <dbReference type="Proteomes" id="UP001595997"/>
    </source>
</evidence>
<dbReference type="InterPro" id="IPR014729">
    <property type="entry name" value="Rossmann-like_a/b/a_fold"/>
</dbReference>
<accession>A0ABV9A8Q0</accession>
<name>A0ABV9A8Q0_9ACTN</name>
<sequence length="303" mass="32383">MFASVTVGLDGTRESVAAAEWAAHEALTRDVPLQLVLVRDTGPYPCPPVVVADQTEREWSQRVTCEVAEDLGNRFPELSLTVMMLSGRPSYVLSDISARTGLLVLGSRGLGSVLGYLVGSTALATVAHATCPVVLVRPAAEPETPRTSQTGAAARTAANGQGHVVLGLDLGRPCEELLDFAFRTASRHSAPLRVLHAWQLPPAFGATPSYPVGVEITEDLQRETNQRLTETVRPWHEKFPDVPLSHLAVLGQPSSLLIEAAAGASMLVVGRRARHSRTGTHVGPVDHAVMHHVRTPIAVVAHE</sequence>
<evidence type="ECO:0000313" key="3">
    <source>
        <dbReference type="EMBL" id="MFC4495672.1"/>
    </source>
</evidence>
<feature type="domain" description="UspA" evidence="2">
    <location>
        <begin position="163"/>
        <end position="300"/>
    </location>
</feature>
<dbReference type="Gene3D" id="3.40.50.620">
    <property type="entry name" value="HUPs"/>
    <property type="match status" value="2"/>
</dbReference>
<keyword evidence="4" id="KW-1185">Reference proteome</keyword>
<proteinExistence type="inferred from homology"/>
<gene>
    <name evidence="3" type="ORF">ACFPA8_16205</name>
</gene>
<dbReference type="Proteomes" id="UP001595997">
    <property type="component" value="Unassembled WGS sequence"/>
</dbReference>
<dbReference type="InterPro" id="IPR006015">
    <property type="entry name" value="Universal_stress_UspA"/>
</dbReference>
<dbReference type="PANTHER" id="PTHR46553">
    <property type="entry name" value="ADENINE NUCLEOTIDE ALPHA HYDROLASES-LIKE SUPERFAMILY PROTEIN"/>
    <property type="match status" value="1"/>
</dbReference>
<dbReference type="InterPro" id="IPR006016">
    <property type="entry name" value="UspA"/>
</dbReference>
<protein>
    <submittedName>
        <fullName evidence="3">Universal stress protein</fullName>
    </submittedName>
</protein>
<organism evidence="3 4">
    <name type="scientific">Streptomyces ovatisporus</name>
    <dbReference type="NCBI Taxonomy" id="1128682"/>
    <lineage>
        <taxon>Bacteria</taxon>
        <taxon>Bacillati</taxon>
        <taxon>Actinomycetota</taxon>
        <taxon>Actinomycetes</taxon>
        <taxon>Kitasatosporales</taxon>
        <taxon>Streptomycetaceae</taxon>
        <taxon>Streptomyces</taxon>
    </lineage>
</organism>
<evidence type="ECO:0000256" key="1">
    <source>
        <dbReference type="ARBA" id="ARBA00008791"/>
    </source>
</evidence>
<evidence type="ECO:0000259" key="2">
    <source>
        <dbReference type="Pfam" id="PF00582"/>
    </source>
</evidence>
<dbReference type="PANTHER" id="PTHR46553:SF3">
    <property type="entry name" value="ADENINE NUCLEOTIDE ALPHA HYDROLASES-LIKE SUPERFAMILY PROTEIN"/>
    <property type="match status" value="1"/>
</dbReference>
<reference evidence="4" key="1">
    <citation type="journal article" date="2019" name="Int. J. Syst. Evol. Microbiol.">
        <title>The Global Catalogue of Microorganisms (GCM) 10K type strain sequencing project: providing services to taxonomists for standard genome sequencing and annotation.</title>
        <authorList>
            <consortium name="The Broad Institute Genomics Platform"/>
            <consortium name="The Broad Institute Genome Sequencing Center for Infectious Disease"/>
            <person name="Wu L."/>
            <person name="Ma J."/>
        </authorList>
    </citation>
    <scope>NUCLEOTIDE SEQUENCE [LARGE SCALE GENOMIC DNA]</scope>
    <source>
        <strain evidence="4">CGMCC 4.7357</strain>
    </source>
</reference>
<feature type="domain" description="UspA" evidence="2">
    <location>
        <begin position="1"/>
        <end position="137"/>
    </location>
</feature>
<dbReference type="SUPFAM" id="SSF52402">
    <property type="entry name" value="Adenine nucleotide alpha hydrolases-like"/>
    <property type="match status" value="2"/>
</dbReference>
<dbReference type="RefSeq" id="WP_386448858.1">
    <property type="nucleotide sequence ID" value="NZ_JBHSFH010000007.1"/>
</dbReference>
<comment type="caution">
    <text evidence="3">The sequence shown here is derived from an EMBL/GenBank/DDBJ whole genome shotgun (WGS) entry which is preliminary data.</text>
</comment>
<dbReference type="Pfam" id="PF00582">
    <property type="entry name" value="Usp"/>
    <property type="match status" value="2"/>
</dbReference>
<dbReference type="PRINTS" id="PR01438">
    <property type="entry name" value="UNVRSLSTRESS"/>
</dbReference>